<dbReference type="RefSeq" id="WP_021492498.1">
    <property type="nucleotide sequence ID" value="NZ_AVQG01000023.1"/>
</dbReference>
<dbReference type="NCBIfam" id="TIGR01554">
    <property type="entry name" value="major_cap_HK97"/>
    <property type="match status" value="1"/>
</dbReference>
<dbReference type="Proteomes" id="UP000016504">
    <property type="component" value="Unassembled WGS sequence"/>
</dbReference>
<comment type="caution">
    <text evidence="4">The sequence shown here is derived from an EMBL/GenBank/DDBJ whole genome shotgun (WGS) entry which is preliminary data.</text>
</comment>
<protein>
    <submittedName>
        <fullName evidence="4">Phage capsid protein</fullName>
    </submittedName>
</protein>
<sequence>MTLQQLKELYAQKAAEMRSLHESTGDEAWTGEVRAKWEAIKVDLKALKEKIEREEELRENDQSFIEERARQGAQGNQQHQQELTGAEAEQRGAFDAFLRRGAEHLTAEQRSAVFALRAQGVQGPEAGGYTVPTTLQAKVIEALSTYGGIASVCHLLNTDNGAPIAWAVSNGGEEEGELIGENKPANEKDVEFGMGTLGSHTISSKIIRVSEQLLQDSGIDMEAFLAGRISKRCGRTRNRLIVQGTGAAETDTTPAQPKGLEAAVGVGSVTASATKFTWQEVNGLIHSVDPAYRGAPKFRLAFNDKTCQAMEEMVDGNNRPLWLPGIDSDRPATILKQQYVIDQAIADIAAGKKFMYAGDFNELILRAVRSLTLKRLVERYAEYGQVGFLAFLRFGIVLQDTAAIKALQGKGAAA</sequence>
<name>U1TD99_9PSED</name>
<dbReference type="AlphaFoldDB" id="U1TD99"/>
<keyword evidence="2" id="KW-0175">Coiled coil</keyword>
<accession>U1TD99</accession>
<dbReference type="InterPro" id="IPR054612">
    <property type="entry name" value="Phage_capsid-like_C"/>
</dbReference>
<dbReference type="Pfam" id="PF05065">
    <property type="entry name" value="Phage_capsid"/>
    <property type="match status" value="1"/>
</dbReference>
<evidence type="ECO:0000259" key="3">
    <source>
        <dbReference type="Pfam" id="PF05065"/>
    </source>
</evidence>
<evidence type="ECO:0000313" key="5">
    <source>
        <dbReference type="Proteomes" id="UP000016504"/>
    </source>
</evidence>
<reference evidence="4 5" key="1">
    <citation type="submission" date="2013-08" db="EMBL/GenBank/DDBJ databases">
        <title>Biodegradation of aromatic compounds in biofilm forming Pseudomonas isolated from sewage sludge.</title>
        <authorList>
            <person name="Qureshi A."/>
            <person name="Ghosh S."/>
            <person name="Khardenavis A.A."/>
            <person name="Kapley A."/>
            <person name="Purohit H.J."/>
        </authorList>
    </citation>
    <scope>NUCLEOTIDE SEQUENCE [LARGE SCALE GENOMIC DNA]</scope>
    <source>
        <strain evidence="4 5">EGD-AQ6</strain>
    </source>
</reference>
<evidence type="ECO:0000313" key="4">
    <source>
        <dbReference type="EMBL" id="ERH56421.1"/>
    </source>
</evidence>
<feature type="coiled-coil region" evidence="2">
    <location>
        <begin position="3"/>
        <end position="64"/>
    </location>
</feature>
<dbReference type="Gene3D" id="3.30.2400.10">
    <property type="entry name" value="Major capsid protein gp5"/>
    <property type="match status" value="1"/>
</dbReference>
<evidence type="ECO:0000256" key="1">
    <source>
        <dbReference type="ARBA" id="ARBA00004328"/>
    </source>
</evidence>
<dbReference type="InterPro" id="IPR024455">
    <property type="entry name" value="Phage_capsid"/>
</dbReference>
<dbReference type="SUPFAM" id="SSF56563">
    <property type="entry name" value="Major capsid protein gp5"/>
    <property type="match status" value="1"/>
</dbReference>
<organism evidence="4 5">
    <name type="scientific">Pseudomonas simiae</name>
    <dbReference type="NCBI Taxonomy" id="321846"/>
    <lineage>
        <taxon>Bacteria</taxon>
        <taxon>Pseudomonadati</taxon>
        <taxon>Pseudomonadota</taxon>
        <taxon>Gammaproteobacteria</taxon>
        <taxon>Pseudomonadales</taxon>
        <taxon>Pseudomonadaceae</taxon>
        <taxon>Pseudomonas</taxon>
    </lineage>
</organism>
<proteinExistence type="predicted"/>
<dbReference type="EMBL" id="AVQG01000023">
    <property type="protein sequence ID" value="ERH56421.1"/>
    <property type="molecule type" value="Genomic_DNA"/>
</dbReference>
<gene>
    <name evidence="4" type="ORF">O204_05520</name>
</gene>
<dbReference type="PATRIC" id="fig|1390371.3.peg.3622"/>
<feature type="domain" description="Phage capsid-like C-terminal" evidence="3">
    <location>
        <begin position="127"/>
        <end position="408"/>
    </location>
</feature>
<comment type="subcellular location">
    <subcellularLocation>
        <location evidence="1">Virion</location>
    </subcellularLocation>
</comment>
<evidence type="ECO:0000256" key="2">
    <source>
        <dbReference type="SAM" id="Coils"/>
    </source>
</evidence>